<name>A0A852RB09_9ACTN</name>
<evidence type="ECO:0000313" key="3">
    <source>
        <dbReference type="EMBL" id="NYD32123.1"/>
    </source>
</evidence>
<evidence type="ECO:0000256" key="1">
    <source>
        <dbReference type="SAM" id="MobiDB-lite"/>
    </source>
</evidence>
<feature type="signal peptide" evidence="2">
    <location>
        <begin position="1"/>
        <end position="28"/>
    </location>
</feature>
<dbReference type="RefSeq" id="WP_179728344.1">
    <property type="nucleotide sequence ID" value="NZ_BAABEF010000001.1"/>
</dbReference>
<feature type="compositionally biased region" description="Low complexity" evidence="1">
    <location>
        <begin position="212"/>
        <end position="225"/>
    </location>
</feature>
<accession>A0A852RB09</accession>
<sequence length="406" mass="41893">MHSRHLTLGSLALVAVVGAGSGLLPTAAATPGTPARPGDQRGCGQPEVPAQWGTIEHPATGHTVPAVTGTAWRWQRTTVTLEREYARETAAAVVLVHWTRTTDLVEREHAWTVVDKAASPGSPEQGHTETRVVTPAQTAVEWEYVQQQNGNTRWEREGWNAGDNGKGWSPTGQTREVVVKPAVTEDVWVVDHEAVPAAPEQSHVETAWVADGTTPPAGSTPTGRTRVASSSTEERDLPVGEQPAGTGWVEGATSEISAAEEERVWVPDGTAPGAGFTATGATRPGAPVVETTAETSVAPPAGGGWSELPGSAVEVVVEAAHDVVDHPAWVEDYIVVPGQPATPDCVLPIDEGVDPAVVVPVQPEVPAGVLGESEVQPVITSITVPDGAVAPATAGAPSGALPATGA</sequence>
<feature type="chain" id="PRO_5038536913" evidence="2">
    <location>
        <begin position="29"/>
        <end position="406"/>
    </location>
</feature>
<reference evidence="3 4" key="1">
    <citation type="submission" date="2020-07" db="EMBL/GenBank/DDBJ databases">
        <title>Sequencing the genomes of 1000 actinobacteria strains.</title>
        <authorList>
            <person name="Klenk H.-P."/>
        </authorList>
    </citation>
    <scope>NUCLEOTIDE SEQUENCE [LARGE SCALE GENOMIC DNA]</scope>
    <source>
        <strain evidence="3 4">DSM 19082</strain>
    </source>
</reference>
<organism evidence="3 4">
    <name type="scientific">Nocardioides kongjuensis</name>
    <dbReference type="NCBI Taxonomy" id="349522"/>
    <lineage>
        <taxon>Bacteria</taxon>
        <taxon>Bacillati</taxon>
        <taxon>Actinomycetota</taxon>
        <taxon>Actinomycetes</taxon>
        <taxon>Propionibacteriales</taxon>
        <taxon>Nocardioidaceae</taxon>
        <taxon>Nocardioides</taxon>
    </lineage>
</organism>
<dbReference type="Proteomes" id="UP000582231">
    <property type="component" value="Unassembled WGS sequence"/>
</dbReference>
<evidence type="ECO:0000313" key="4">
    <source>
        <dbReference type="Proteomes" id="UP000582231"/>
    </source>
</evidence>
<protein>
    <submittedName>
        <fullName evidence="3">Uncharacterized protein</fullName>
    </submittedName>
</protein>
<proteinExistence type="predicted"/>
<feature type="region of interest" description="Disordered" evidence="1">
    <location>
        <begin position="210"/>
        <end position="247"/>
    </location>
</feature>
<keyword evidence="4" id="KW-1185">Reference proteome</keyword>
<dbReference type="EMBL" id="JACCBF010000001">
    <property type="protein sequence ID" value="NYD32123.1"/>
    <property type="molecule type" value="Genomic_DNA"/>
</dbReference>
<keyword evidence="2" id="KW-0732">Signal</keyword>
<dbReference type="AlphaFoldDB" id="A0A852RB09"/>
<evidence type="ECO:0000256" key="2">
    <source>
        <dbReference type="SAM" id="SignalP"/>
    </source>
</evidence>
<gene>
    <name evidence="3" type="ORF">BJ958_003669</name>
</gene>
<comment type="caution">
    <text evidence="3">The sequence shown here is derived from an EMBL/GenBank/DDBJ whole genome shotgun (WGS) entry which is preliminary data.</text>
</comment>